<dbReference type="OrthoDB" id="9794346at2"/>
<dbReference type="InterPro" id="IPR007387">
    <property type="entry name" value="TRAP_DctQ"/>
</dbReference>
<evidence type="ECO:0000256" key="6">
    <source>
        <dbReference type="ARBA" id="ARBA00022989"/>
    </source>
</evidence>
<evidence type="ECO:0000256" key="4">
    <source>
        <dbReference type="ARBA" id="ARBA00022519"/>
    </source>
</evidence>
<comment type="similarity">
    <text evidence="8">Belongs to the TRAP transporter small permease family.</text>
</comment>
<dbReference type="RefSeq" id="WP_069859807.1">
    <property type="nucleotide sequence ID" value="NZ_BDFE01000017.1"/>
</dbReference>
<dbReference type="InterPro" id="IPR055348">
    <property type="entry name" value="DctQ"/>
</dbReference>
<dbReference type="PANTHER" id="PTHR35011">
    <property type="entry name" value="2,3-DIKETO-L-GULONATE TRAP TRANSPORTER SMALL PERMEASE PROTEIN YIAM"/>
    <property type="match status" value="1"/>
</dbReference>
<dbReference type="Pfam" id="PF04290">
    <property type="entry name" value="DctQ"/>
    <property type="match status" value="1"/>
</dbReference>
<dbReference type="GO" id="GO:0005886">
    <property type="term" value="C:plasma membrane"/>
    <property type="evidence" value="ECO:0007669"/>
    <property type="project" value="UniProtKB-SubCell"/>
</dbReference>
<evidence type="ECO:0000259" key="10">
    <source>
        <dbReference type="Pfam" id="PF04290"/>
    </source>
</evidence>
<evidence type="ECO:0000313" key="11">
    <source>
        <dbReference type="EMBL" id="GAU09422.1"/>
    </source>
</evidence>
<dbReference type="Proteomes" id="UP000095200">
    <property type="component" value="Unassembled WGS sequence"/>
</dbReference>
<feature type="transmembrane region" description="Helical" evidence="9">
    <location>
        <begin position="18"/>
        <end position="37"/>
    </location>
</feature>
<comment type="caution">
    <text evidence="11">The sequence shown here is derived from an EMBL/GenBank/DDBJ whole genome shotgun (WGS) entry which is preliminary data.</text>
</comment>
<evidence type="ECO:0000256" key="5">
    <source>
        <dbReference type="ARBA" id="ARBA00022692"/>
    </source>
</evidence>
<dbReference type="AlphaFoldDB" id="A0A194AH65"/>
<keyword evidence="12" id="KW-1185">Reference proteome</keyword>
<evidence type="ECO:0000256" key="1">
    <source>
        <dbReference type="ARBA" id="ARBA00004429"/>
    </source>
</evidence>
<proteinExistence type="inferred from homology"/>
<feature type="transmembrane region" description="Helical" evidence="9">
    <location>
        <begin position="92"/>
        <end position="111"/>
    </location>
</feature>
<evidence type="ECO:0000256" key="9">
    <source>
        <dbReference type="SAM" id="Phobius"/>
    </source>
</evidence>
<feature type="domain" description="Tripartite ATP-independent periplasmic transporters DctQ component" evidence="10">
    <location>
        <begin position="30"/>
        <end position="162"/>
    </location>
</feature>
<keyword evidence="7 9" id="KW-0472">Membrane</keyword>
<keyword evidence="3" id="KW-1003">Cell membrane</keyword>
<keyword evidence="2" id="KW-0813">Transport</keyword>
<accession>A0A194AH65</accession>
<evidence type="ECO:0000256" key="3">
    <source>
        <dbReference type="ARBA" id="ARBA00022475"/>
    </source>
</evidence>
<keyword evidence="6 9" id="KW-1133">Transmembrane helix</keyword>
<organism evidence="11 12">
    <name type="scientific">Desulfoplanes formicivorans</name>
    <dbReference type="NCBI Taxonomy" id="1592317"/>
    <lineage>
        <taxon>Bacteria</taxon>
        <taxon>Pseudomonadati</taxon>
        <taxon>Thermodesulfobacteriota</taxon>
        <taxon>Desulfovibrionia</taxon>
        <taxon>Desulfovibrionales</taxon>
        <taxon>Desulfoplanaceae</taxon>
        <taxon>Desulfoplanes</taxon>
    </lineage>
</organism>
<keyword evidence="4" id="KW-0997">Cell inner membrane</keyword>
<keyword evidence="5 9" id="KW-0812">Transmembrane</keyword>
<reference evidence="12" key="1">
    <citation type="submission" date="2016-06" db="EMBL/GenBank/DDBJ databases">
        <title>Draft genome sequence of Desulfoplanes formicivorans strain Pf12B.</title>
        <authorList>
            <person name="Watanabe M."/>
            <person name="Kojima H."/>
            <person name="Fukui M."/>
        </authorList>
    </citation>
    <scope>NUCLEOTIDE SEQUENCE [LARGE SCALE GENOMIC DNA]</scope>
    <source>
        <strain evidence="12">Pf12B</strain>
    </source>
</reference>
<feature type="transmembrane region" description="Helical" evidence="9">
    <location>
        <begin position="131"/>
        <end position="151"/>
    </location>
</feature>
<dbReference type="PANTHER" id="PTHR35011:SF4">
    <property type="entry name" value="SLL1102 PROTEIN"/>
    <property type="match status" value="1"/>
</dbReference>
<sequence>MFKALVTFTRYVDAINRLVGRFSMYLMFGMMFILLYASFSRTVLNSPVVWAVELAQFFMAAYYLLGGGYSIILHGHVRMDVLYSKWSPKKRALADSLTGVVLLFYLAVLLYGSVSSTAYSLQYNQHNYSAWAPPLAPIKIIMVIGIFLMLLQCISRFIKDVCMAKGLDVRKIFGDYLS</sequence>
<evidence type="ECO:0000256" key="2">
    <source>
        <dbReference type="ARBA" id="ARBA00022448"/>
    </source>
</evidence>
<dbReference type="STRING" id="1592317.DPF_2148"/>
<evidence type="ECO:0000256" key="7">
    <source>
        <dbReference type="ARBA" id="ARBA00023136"/>
    </source>
</evidence>
<feature type="transmembrane region" description="Helical" evidence="9">
    <location>
        <begin position="49"/>
        <end position="72"/>
    </location>
</feature>
<name>A0A194AH65_9BACT</name>
<protein>
    <submittedName>
        <fullName evidence="11">C4-dicarboxylate ABC transporter permease</fullName>
    </submittedName>
</protein>
<dbReference type="EMBL" id="BDFE01000017">
    <property type="protein sequence ID" value="GAU09422.1"/>
    <property type="molecule type" value="Genomic_DNA"/>
</dbReference>
<evidence type="ECO:0000256" key="8">
    <source>
        <dbReference type="ARBA" id="ARBA00038436"/>
    </source>
</evidence>
<gene>
    <name evidence="11" type="ORF">DPF_2148</name>
</gene>
<comment type="subcellular location">
    <subcellularLocation>
        <location evidence="1">Cell inner membrane</location>
        <topology evidence="1">Multi-pass membrane protein</topology>
    </subcellularLocation>
</comment>
<evidence type="ECO:0000313" key="12">
    <source>
        <dbReference type="Proteomes" id="UP000095200"/>
    </source>
</evidence>